<evidence type="ECO:0000313" key="2">
    <source>
        <dbReference type="Proteomes" id="UP001566132"/>
    </source>
</evidence>
<accession>A0ABD1FA72</accession>
<dbReference type="AlphaFoldDB" id="A0ABD1FA72"/>
<evidence type="ECO:0000313" key="1">
    <source>
        <dbReference type="EMBL" id="KAL1513224.1"/>
    </source>
</evidence>
<organism evidence="1 2">
    <name type="scientific">Hypothenemus hampei</name>
    <name type="common">Coffee berry borer</name>
    <dbReference type="NCBI Taxonomy" id="57062"/>
    <lineage>
        <taxon>Eukaryota</taxon>
        <taxon>Metazoa</taxon>
        <taxon>Ecdysozoa</taxon>
        <taxon>Arthropoda</taxon>
        <taxon>Hexapoda</taxon>
        <taxon>Insecta</taxon>
        <taxon>Pterygota</taxon>
        <taxon>Neoptera</taxon>
        <taxon>Endopterygota</taxon>
        <taxon>Coleoptera</taxon>
        <taxon>Polyphaga</taxon>
        <taxon>Cucujiformia</taxon>
        <taxon>Curculionidae</taxon>
        <taxon>Scolytinae</taxon>
        <taxon>Hypothenemus</taxon>
    </lineage>
</organism>
<gene>
    <name evidence="1" type="ORF">ABEB36_002660</name>
</gene>
<comment type="caution">
    <text evidence="1">The sequence shown here is derived from an EMBL/GenBank/DDBJ whole genome shotgun (WGS) entry which is preliminary data.</text>
</comment>
<dbReference type="EMBL" id="JBDJPC010000002">
    <property type="protein sequence ID" value="KAL1513224.1"/>
    <property type="molecule type" value="Genomic_DNA"/>
</dbReference>
<sequence length="126" mass="15096">MSNLNIQDKKVEETLVHKRRSTASQVIVLFKSKFIDKKKHYPNGAIKTYRDFYKKALLNCLRFKLKTHAAKYREQRRSKTLQTSCKSWLEEVGRILLKECEVKEDIVHQTKLKQQQNKTEDQERKE</sequence>
<keyword evidence="2" id="KW-1185">Reference proteome</keyword>
<dbReference type="Proteomes" id="UP001566132">
    <property type="component" value="Unassembled WGS sequence"/>
</dbReference>
<proteinExistence type="predicted"/>
<reference evidence="1 2" key="1">
    <citation type="submission" date="2024-05" db="EMBL/GenBank/DDBJ databases">
        <title>Genetic variation in Jamaican populations of the coffee berry borer (Hypothenemus hampei).</title>
        <authorList>
            <person name="Errbii M."/>
            <person name="Myrie A."/>
        </authorList>
    </citation>
    <scope>NUCLEOTIDE SEQUENCE [LARGE SCALE GENOMIC DNA]</scope>
    <source>
        <strain evidence="1">JA-Hopewell-2020-01-JO</strain>
        <tissue evidence="1">Whole body</tissue>
    </source>
</reference>
<name>A0ABD1FA72_HYPHA</name>
<protein>
    <submittedName>
        <fullName evidence="1">Uncharacterized protein</fullName>
    </submittedName>
</protein>